<keyword evidence="5" id="KW-0812">Transmembrane</keyword>
<evidence type="ECO:0000256" key="1">
    <source>
        <dbReference type="ARBA" id="ARBA00004606"/>
    </source>
</evidence>
<dbReference type="Pfam" id="PF01793">
    <property type="entry name" value="Glyco_transf_15"/>
    <property type="match status" value="1"/>
</dbReference>
<dbReference type="PANTHER" id="PTHR31121:SF11">
    <property type="entry name" value="MANNOSYLTRANSFERASE KTR3-RELATED"/>
    <property type="match status" value="1"/>
</dbReference>
<evidence type="ECO:0000313" key="8">
    <source>
        <dbReference type="Proteomes" id="UP000002036"/>
    </source>
</evidence>
<evidence type="ECO:0000256" key="2">
    <source>
        <dbReference type="ARBA" id="ARBA00007677"/>
    </source>
</evidence>
<protein>
    <submittedName>
        <fullName evidence="7">KLTH0E12144p</fullName>
    </submittedName>
</protein>
<organism evidence="7 8">
    <name type="scientific">Lachancea thermotolerans (strain ATCC 56472 / CBS 6340 / NRRL Y-8284)</name>
    <name type="common">Yeast</name>
    <name type="synonym">Kluyveromyces thermotolerans</name>
    <dbReference type="NCBI Taxonomy" id="559295"/>
    <lineage>
        <taxon>Eukaryota</taxon>
        <taxon>Fungi</taxon>
        <taxon>Dikarya</taxon>
        <taxon>Ascomycota</taxon>
        <taxon>Saccharomycotina</taxon>
        <taxon>Saccharomycetes</taxon>
        <taxon>Saccharomycetales</taxon>
        <taxon>Saccharomycetaceae</taxon>
        <taxon>Lachancea</taxon>
    </lineage>
</organism>
<dbReference type="GO" id="GO:0006493">
    <property type="term" value="P:protein O-linked glycosylation"/>
    <property type="evidence" value="ECO:0007669"/>
    <property type="project" value="TreeGrafter"/>
</dbReference>
<comment type="similarity">
    <text evidence="2">Belongs to the glycosyltransferase 15 family.</text>
</comment>
<dbReference type="GO" id="GO:0006487">
    <property type="term" value="P:protein N-linked glycosylation"/>
    <property type="evidence" value="ECO:0007669"/>
    <property type="project" value="TreeGrafter"/>
</dbReference>
<reference evidence="7 8" key="1">
    <citation type="journal article" date="2009" name="Genome Res.">
        <title>Comparative genomics of protoploid Saccharomycetaceae.</title>
        <authorList>
            <consortium name="The Genolevures Consortium"/>
            <person name="Souciet J.-L."/>
            <person name="Dujon B."/>
            <person name="Gaillardin C."/>
            <person name="Johnston M."/>
            <person name="Baret P.V."/>
            <person name="Cliften P."/>
            <person name="Sherman D.J."/>
            <person name="Weissenbach J."/>
            <person name="Westhof E."/>
            <person name="Wincker P."/>
            <person name="Jubin C."/>
            <person name="Poulain J."/>
            <person name="Barbe V."/>
            <person name="Segurens B."/>
            <person name="Artiguenave F."/>
            <person name="Anthouard V."/>
            <person name="Vacherie B."/>
            <person name="Val M.-E."/>
            <person name="Fulton R.S."/>
            <person name="Minx P."/>
            <person name="Wilson R."/>
            <person name="Durrens P."/>
            <person name="Jean G."/>
            <person name="Marck C."/>
            <person name="Martin T."/>
            <person name="Nikolski M."/>
            <person name="Rolland T."/>
            <person name="Seret M.-L."/>
            <person name="Casaregola S."/>
            <person name="Despons L."/>
            <person name="Fairhead C."/>
            <person name="Fischer G."/>
            <person name="Lafontaine I."/>
            <person name="Leh V."/>
            <person name="Lemaire M."/>
            <person name="de Montigny J."/>
            <person name="Neuveglise C."/>
            <person name="Thierry A."/>
            <person name="Blanc-Lenfle I."/>
            <person name="Bleykasten C."/>
            <person name="Diffels J."/>
            <person name="Fritsch E."/>
            <person name="Frangeul L."/>
            <person name="Goeffon A."/>
            <person name="Jauniaux N."/>
            <person name="Kachouri-Lafond R."/>
            <person name="Payen C."/>
            <person name="Potier S."/>
            <person name="Pribylova L."/>
            <person name="Ozanne C."/>
            <person name="Richard G.-F."/>
            <person name="Sacerdot C."/>
            <person name="Straub M.-L."/>
            <person name="Talla E."/>
        </authorList>
    </citation>
    <scope>NUCLEOTIDE SEQUENCE [LARGE SCALE GENOMIC DNA]</scope>
    <source>
        <strain evidence="8">ATCC 56472 / CBS 6340 / NRRL Y-8284</strain>
    </source>
</reference>
<dbReference type="OrthoDB" id="439943at2759"/>
<dbReference type="GO" id="GO:0000026">
    <property type="term" value="F:alpha-1,2-mannosyltransferase activity"/>
    <property type="evidence" value="ECO:0007669"/>
    <property type="project" value="TreeGrafter"/>
</dbReference>
<dbReference type="Gene3D" id="3.90.550.10">
    <property type="entry name" value="Spore Coat Polysaccharide Biosynthesis Protein SpsA, Chain A"/>
    <property type="match status" value="1"/>
</dbReference>
<keyword evidence="5" id="KW-0735">Signal-anchor</keyword>
<dbReference type="FunCoup" id="C5DIF6">
    <property type="interactions" value="187"/>
</dbReference>
<dbReference type="InterPro" id="IPR002685">
    <property type="entry name" value="Glyco_trans_15"/>
</dbReference>
<dbReference type="GeneID" id="8292172"/>
<proteinExistence type="inferred from homology"/>
<keyword evidence="3" id="KW-0328">Glycosyltransferase</keyword>
<accession>C5DIF6</accession>
<dbReference type="GO" id="GO:0016020">
    <property type="term" value="C:membrane"/>
    <property type="evidence" value="ECO:0007669"/>
    <property type="project" value="UniProtKB-SubCell"/>
</dbReference>
<dbReference type="InParanoid" id="C5DIF6"/>
<dbReference type="STRING" id="559295.C5DIF6"/>
<comment type="subcellular location">
    <subcellularLocation>
        <location evidence="1">Membrane</location>
        <topology evidence="1">Single-pass type II membrane protein</topology>
    </subcellularLocation>
</comment>
<dbReference type="PIRSF" id="PIRSF018153">
    <property type="entry name" value="Glyco_trans_15"/>
    <property type="match status" value="1"/>
</dbReference>
<name>C5DIF6_LACTC</name>
<dbReference type="InterPro" id="IPR029044">
    <property type="entry name" value="Nucleotide-diphossugar_trans"/>
</dbReference>
<evidence type="ECO:0000256" key="4">
    <source>
        <dbReference type="ARBA" id="ARBA00022679"/>
    </source>
</evidence>
<dbReference type="PANTHER" id="PTHR31121">
    <property type="entry name" value="ALPHA-1,2 MANNOSYLTRANSFERASE KTR1"/>
    <property type="match status" value="1"/>
</dbReference>
<dbReference type="KEGG" id="lth:KLTH0E12144g"/>
<dbReference type="EMBL" id="CU928169">
    <property type="protein sequence ID" value="CAR23567.1"/>
    <property type="molecule type" value="Genomic_DNA"/>
</dbReference>
<keyword evidence="8" id="KW-1185">Reference proteome</keyword>
<dbReference type="HOGENOM" id="CLU_024327_4_1_1"/>
<evidence type="ECO:0000313" key="7">
    <source>
        <dbReference type="EMBL" id="CAR23567.1"/>
    </source>
</evidence>
<evidence type="ECO:0000256" key="3">
    <source>
        <dbReference type="ARBA" id="ARBA00022676"/>
    </source>
</evidence>
<dbReference type="OMA" id="YCDIHYD"/>
<dbReference type="eggNOG" id="KOG4472">
    <property type="taxonomic scope" value="Eukaryota"/>
</dbReference>
<dbReference type="GO" id="GO:0005794">
    <property type="term" value="C:Golgi apparatus"/>
    <property type="evidence" value="ECO:0007669"/>
    <property type="project" value="TreeGrafter"/>
</dbReference>
<dbReference type="Proteomes" id="UP000002036">
    <property type="component" value="Chromosome E"/>
</dbReference>
<dbReference type="SUPFAM" id="SSF53448">
    <property type="entry name" value="Nucleotide-diphospho-sugar transferases"/>
    <property type="match status" value="1"/>
</dbReference>
<evidence type="ECO:0000256" key="6">
    <source>
        <dbReference type="PIRSR" id="PIRSR018153-1"/>
    </source>
</evidence>
<dbReference type="GO" id="GO:0000032">
    <property type="term" value="P:cell wall mannoprotein biosynthetic process"/>
    <property type="evidence" value="ECO:0007669"/>
    <property type="project" value="TreeGrafter"/>
</dbReference>
<dbReference type="FunFam" id="3.90.550.10:FF:000051">
    <property type="entry name" value="Alpha-1,2-mannosyltransferase (Ktr4)"/>
    <property type="match status" value="1"/>
</dbReference>
<keyword evidence="4" id="KW-0808">Transferase</keyword>
<dbReference type="AlphaFoldDB" id="C5DIF6"/>
<gene>
    <name evidence="7" type="ordered locus">KLTH0E12144g</name>
</gene>
<sequence length="413" mass="48683">MALPPRKKLMPKSAVLVKKYQRPIRVVFAGLVATLCILFVLHTPPSRTAFANKSSSLRVPNSLNVIDPKTLEKPHADKVQKVQYPENDGTREKATFVTLARNSDLWDLVGSIRHVEDRFNRRFHYDWVFLNDKPFTEEFKRVTSALVSGETKYGLIPEEHWSVPSWIDEDRAAESRAKMVAQDIIYGDSVPYRHMCRFESGFFFQHELLKDYEYYWRVEPEIRFFCDIHYDVFKFMKENKKKYGFILSLSEYEATIPTLWDTTKQFMKENPGFVNKNNLLDFVSNDKGETYNMCHFWSNFEVGSLEFWRSEAYQAYFNYLDKSGGFFYERWGDAPVHSIAAALFLDKSELHFFDGFGYYHPDFYSCPVEENIRLQNQCTCNPEDDVTWYDYYFCTRKYFEAQKLSFPPGVNSA</sequence>
<dbReference type="RefSeq" id="XP_002554004.1">
    <property type="nucleotide sequence ID" value="XM_002553958.1"/>
</dbReference>
<evidence type="ECO:0000256" key="5">
    <source>
        <dbReference type="ARBA" id="ARBA00022968"/>
    </source>
</evidence>
<feature type="active site" description="Nucleophile" evidence="6">
    <location>
        <position position="301"/>
    </location>
</feature>